<dbReference type="InterPro" id="IPR016040">
    <property type="entry name" value="NAD(P)-bd_dom"/>
</dbReference>
<accession>X1HKL3</accession>
<organism evidence="2">
    <name type="scientific">marine sediment metagenome</name>
    <dbReference type="NCBI Taxonomy" id="412755"/>
    <lineage>
        <taxon>unclassified sequences</taxon>
        <taxon>metagenomes</taxon>
        <taxon>ecological metagenomes</taxon>
    </lineage>
</organism>
<feature type="domain" description="NAD(P)-binding" evidence="1">
    <location>
        <begin position="24"/>
        <end position="67"/>
    </location>
</feature>
<dbReference type="InterPro" id="IPR036291">
    <property type="entry name" value="NAD(P)-bd_dom_sf"/>
</dbReference>
<dbReference type="EMBL" id="BARU01028442">
    <property type="protein sequence ID" value="GAH70671.1"/>
    <property type="molecule type" value="Genomic_DNA"/>
</dbReference>
<proteinExistence type="predicted"/>
<reference evidence="2" key="1">
    <citation type="journal article" date="2014" name="Front. Microbiol.">
        <title>High frequency of phylogenetically diverse reductive dehalogenase-homologous genes in deep subseafloor sedimentary metagenomes.</title>
        <authorList>
            <person name="Kawai M."/>
            <person name="Futagami T."/>
            <person name="Toyoda A."/>
            <person name="Takaki Y."/>
            <person name="Nishi S."/>
            <person name="Hori S."/>
            <person name="Arai W."/>
            <person name="Tsubouchi T."/>
            <person name="Morono Y."/>
            <person name="Uchiyama I."/>
            <person name="Ito T."/>
            <person name="Fujiyama A."/>
            <person name="Inagaki F."/>
            <person name="Takami H."/>
        </authorList>
    </citation>
    <scope>NUCLEOTIDE SEQUENCE</scope>
    <source>
        <strain evidence="2">Expedition CK06-06</strain>
    </source>
</reference>
<dbReference type="SUPFAM" id="SSF51735">
    <property type="entry name" value="NAD(P)-binding Rossmann-fold domains"/>
    <property type="match status" value="1"/>
</dbReference>
<evidence type="ECO:0000259" key="1">
    <source>
        <dbReference type="Pfam" id="PF16363"/>
    </source>
</evidence>
<gene>
    <name evidence="2" type="ORF">S03H2_45394</name>
</gene>
<protein>
    <recommendedName>
        <fullName evidence="1">NAD(P)-binding domain-containing protein</fullName>
    </recommendedName>
</protein>
<comment type="caution">
    <text evidence="2">The sequence shown here is derived from an EMBL/GenBank/DDBJ whole genome shotgun (WGS) entry which is preliminary data.</text>
</comment>
<dbReference type="Pfam" id="PF16363">
    <property type="entry name" value="GDP_Man_Dehyd"/>
    <property type="match status" value="1"/>
</dbReference>
<dbReference type="Gene3D" id="3.90.25.10">
    <property type="entry name" value="UDP-galactose 4-epimerase, domain 1"/>
    <property type="match status" value="1"/>
</dbReference>
<dbReference type="AlphaFoldDB" id="X1HKL3"/>
<sequence>MGQGRKVGDAVELIAKLVGEELGKEVPVSWDMAPDRPYDIHCLICSNEKARRLLGWKPLYTLEEGLKIAIKEWREVLGL</sequence>
<evidence type="ECO:0000313" key="2">
    <source>
        <dbReference type="EMBL" id="GAH70671.1"/>
    </source>
</evidence>
<name>X1HKL3_9ZZZZ</name>